<dbReference type="InterPro" id="IPR021891">
    <property type="entry name" value="Telomerase_RBD"/>
</dbReference>
<evidence type="ECO:0000256" key="14">
    <source>
        <dbReference type="SAM" id="MobiDB-lite"/>
    </source>
</evidence>
<keyword evidence="7 13" id="KW-0479">Metal-binding</keyword>
<proteinExistence type="inferred from homology"/>
<evidence type="ECO:0000256" key="3">
    <source>
        <dbReference type="ARBA" id="ARBA00016182"/>
    </source>
</evidence>
<keyword evidence="6 13" id="KW-0548">Nucleotidyltransferase</keyword>
<evidence type="ECO:0000313" key="17">
    <source>
        <dbReference type="Proteomes" id="UP001153076"/>
    </source>
</evidence>
<dbReference type="PANTHER" id="PTHR12066:SF0">
    <property type="entry name" value="TELOMERASE REVERSE TRANSCRIPTASE"/>
    <property type="match status" value="1"/>
</dbReference>
<protein>
    <recommendedName>
        <fullName evidence="3 13">Telomerase reverse transcriptase</fullName>
        <ecNumber evidence="2 13">2.7.7.49</ecNumber>
    </recommendedName>
    <alternativeName>
        <fullName evidence="13">Telomerase catalytic subunit</fullName>
    </alternativeName>
</protein>
<accession>A0A9Q1QMV6</accession>
<keyword evidence="4 13" id="KW-0158">Chromosome</keyword>
<dbReference type="PANTHER" id="PTHR12066">
    <property type="entry name" value="TELOMERASE REVERSE TRANSCRIPTASE"/>
    <property type="match status" value="1"/>
</dbReference>
<dbReference type="PROSITE" id="PS50878">
    <property type="entry name" value="RT_POL"/>
    <property type="match status" value="1"/>
</dbReference>
<keyword evidence="10 13" id="KW-0695">RNA-directed DNA polymerase</keyword>
<dbReference type="InterPro" id="IPR000477">
    <property type="entry name" value="RT_dom"/>
</dbReference>
<dbReference type="Gene3D" id="3.30.70.2630">
    <property type="match status" value="1"/>
</dbReference>
<evidence type="ECO:0000256" key="8">
    <source>
        <dbReference type="ARBA" id="ARBA00022842"/>
    </source>
</evidence>
<keyword evidence="8 13" id="KW-0460">Magnesium</keyword>
<dbReference type="GO" id="GO:0007004">
    <property type="term" value="P:telomere maintenance via telomerase"/>
    <property type="evidence" value="ECO:0007669"/>
    <property type="project" value="TreeGrafter"/>
</dbReference>
<evidence type="ECO:0000256" key="5">
    <source>
        <dbReference type="ARBA" id="ARBA00022679"/>
    </source>
</evidence>
<comment type="caution">
    <text evidence="16">The sequence shown here is derived from an EMBL/GenBank/DDBJ whole genome shotgun (WGS) entry which is preliminary data.</text>
</comment>
<dbReference type="GO" id="GO:0042162">
    <property type="term" value="F:telomeric DNA binding"/>
    <property type="evidence" value="ECO:0007669"/>
    <property type="project" value="TreeGrafter"/>
</dbReference>
<evidence type="ECO:0000256" key="7">
    <source>
        <dbReference type="ARBA" id="ARBA00022723"/>
    </source>
</evidence>
<evidence type="ECO:0000256" key="12">
    <source>
        <dbReference type="ARBA" id="ARBA00048173"/>
    </source>
</evidence>
<dbReference type="GO" id="GO:0000781">
    <property type="term" value="C:chromosome, telomeric region"/>
    <property type="evidence" value="ECO:0007669"/>
    <property type="project" value="UniProtKB-SubCell"/>
</dbReference>
<evidence type="ECO:0000256" key="1">
    <source>
        <dbReference type="ARBA" id="ARBA00008001"/>
    </source>
</evidence>
<evidence type="ECO:0000256" key="11">
    <source>
        <dbReference type="ARBA" id="ARBA00023242"/>
    </source>
</evidence>
<keyword evidence="9 13" id="KW-0779">Telomere</keyword>
<comment type="function">
    <text evidence="13">Telomerase is a ribonucleoprotein enzyme essential for the replication of chromosome termini in most eukaryotes. It elongates telomeres. It is a reverse transcriptase that adds simple sequence repeats to chromosome ends by copying a template sequence within the RNA component of the enzyme.</text>
</comment>
<comment type="similarity">
    <text evidence="1 13">Belongs to the reverse transcriptase family. Telomerase subfamily.</text>
</comment>
<dbReference type="Gene3D" id="1.10.132.70">
    <property type="match status" value="1"/>
</dbReference>
<gene>
    <name evidence="16" type="ORF">Cgig2_031698</name>
</gene>
<dbReference type="InterPro" id="IPR003545">
    <property type="entry name" value="Telomerase_RT"/>
</dbReference>
<evidence type="ECO:0000256" key="2">
    <source>
        <dbReference type="ARBA" id="ARBA00012493"/>
    </source>
</evidence>
<reference evidence="16" key="1">
    <citation type="submission" date="2022-04" db="EMBL/GenBank/DDBJ databases">
        <title>Carnegiea gigantea Genome sequencing and assembly v2.</title>
        <authorList>
            <person name="Copetti D."/>
            <person name="Sanderson M.J."/>
            <person name="Burquez A."/>
            <person name="Wojciechowski M.F."/>
        </authorList>
    </citation>
    <scope>NUCLEOTIDE SEQUENCE</scope>
    <source>
        <strain evidence="16">SGP5-SGP5p</strain>
        <tissue evidence="16">Aerial part</tissue>
    </source>
</reference>
<feature type="domain" description="Reverse transcriptase" evidence="15">
    <location>
        <begin position="425"/>
        <end position="802"/>
    </location>
</feature>
<dbReference type="SMART" id="SM00975">
    <property type="entry name" value="Telomerase_RBD"/>
    <property type="match status" value="1"/>
</dbReference>
<dbReference type="AlphaFoldDB" id="A0A9Q1QMV6"/>
<sequence length="904" mass="103836">MGSGLEKGHQRKRTRADGNDSAYGAPLNKAPFKIGQSNSFDCIGSMIGNYVSTQYFEMSSLLHSSGTAKLNSDPGSSKTVVCKERSVELEVNRRKRARLPSWQRRKRCKRPTLQDNTEEPFTKVANDKGNLCNICQCNVSNNGHHRDNSGYSLTFLDIIYSLNPGLAGARDLLRRIFFLSSTEKLNTDNMSLINENVFCTFFVEKQNGTELASCEQDADLGSNQPLKGSLYDESRNCTRTSEITQQQFGLPKPYCQNDDVVSFVWAVCRNIIPPELLGGPSFQRILRKNIYRFVKLRRFEKFPLKQCMHRLQISKFPLLLNKHSFSCFNTFAVKRGTEAEQIHQLQPHHLPNICHCHIKQSFLERWIFWFFAHIVVPVVQANFYVTESEHGKQNLYYYRKSVWRKLSDRVTVQLEGRIYRSLCSSSVRSLLSKRSFGFSKVRLCPKETGARPIANLKTASKLGIRHSHSHAWIPQRKQKGQQQKRIHKVSYLKAVNTVLRDLHVIFKDIRMKEPGKWGSSVSSYNDVYRKLCPFLMNIKKDQALMSCVYIVVSDVQKAFDTVSQDKLLSIVNEMQMADKYTLRKSCEIFCRRKFVWFSENLKLVTQCTDTRFAESVPLVRRRSGHTILVSQDHSKTVKTNELKFILEEHVKCNVLKLGKRFFRQIVGIPQGSVLSSLLCSLYYGHLEQHAIFPLLAKGANGMLDQAANSHAALAARQHADSSSPKYLLLRFVDDFLFLSTSKKQAASFFSRLHRGFREYNCYMNPEKFGTNFDTGCMPGLSSKRMLVGSDGASFLCWSGLLINSCSLEVQVDYSRYMYNLMKRRMYAISLESDYQPVLQVAKEEVRWLGLTAYVRVLKRKQSRYKFLLHLLRAALLPLSRVESSSQLKYAVDDSHSSILWKIKY</sequence>
<dbReference type="GO" id="GO:0046872">
    <property type="term" value="F:metal ion binding"/>
    <property type="evidence" value="ECO:0007669"/>
    <property type="project" value="UniProtKB-KW"/>
</dbReference>
<evidence type="ECO:0000256" key="13">
    <source>
        <dbReference type="RuleBase" id="RU365061"/>
    </source>
</evidence>
<name>A0A9Q1QMV6_9CARY</name>
<dbReference type="SUPFAM" id="SSF56672">
    <property type="entry name" value="DNA/RNA polymerases"/>
    <property type="match status" value="1"/>
</dbReference>
<dbReference type="OrthoDB" id="289721at2759"/>
<evidence type="ECO:0000256" key="10">
    <source>
        <dbReference type="ARBA" id="ARBA00022918"/>
    </source>
</evidence>
<keyword evidence="5 13" id="KW-0808">Transferase</keyword>
<evidence type="ECO:0000256" key="9">
    <source>
        <dbReference type="ARBA" id="ARBA00022895"/>
    </source>
</evidence>
<feature type="region of interest" description="Disordered" evidence="14">
    <location>
        <begin position="1"/>
        <end position="28"/>
    </location>
</feature>
<dbReference type="PRINTS" id="PR01365">
    <property type="entry name" value="TELOMERASERT"/>
</dbReference>
<dbReference type="Pfam" id="PF12009">
    <property type="entry name" value="Telomerase_RBD"/>
    <property type="match status" value="1"/>
</dbReference>
<dbReference type="InterPro" id="IPR043502">
    <property type="entry name" value="DNA/RNA_pol_sf"/>
</dbReference>
<keyword evidence="17" id="KW-1185">Reference proteome</keyword>
<evidence type="ECO:0000313" key="16">
    <source>
        <dbReference type="EMBL" id="KAJ8447644.1"/>
    </source>
</evidence>
<dbReference type="GO" id="GO:0000333">
    <property type="term" value="C:telomerase catalytic core complex"/>
    <property type="evidence" value="ECO:0007669"/>
    <property type="project" value="TreeGrafter"/>
</dbReference>
<dbReference type="GO" id="GO:0070034">
    <property type="term" value="F:telomerase RNA binding"/>
    <property type="evidence" value="ECO:0007669"/>
    <property type="project" value="TreeGrafter"/>
</dbReference>
<dbReference type="CDD" id="cd01648">
    <property type="entry name" value="TERT"/>
    <property type="match status" value="1"/>
</dbReference>
<comment type="subcellular location">
    <subcellularLocation>
        <location evidence="13">Nucleus</location>
    </subcellularLocation>
    <subcellularLocation>
        <location evidence="13">Chromosome</location>
        <location evidence="13">Telomere</location>
    </subcellularLocation>
</comment>
<dbReference type="Proteomes" id="UP001153076">
    <property type="component" value="Unassembled WGS sequence"/>
</dbReference>
<comment type="catalytic activity">
    <reaction evidence="12 13">
        <text>DNA(n) + a 2'-deoxyribonucleoside 5'-triphosphate = DNA(n+1) + diphosphate</text>
        <dbReference type="Rhea" id="RHEA:22508"/>
        <dbReference type="Rhea" id="RHEA-COMP:17339"/>
        <dbReference type="Rhea" id="RHEA-COMP:17340"/>
        <dbReference type="ChEBI" id="CHEBI:33019"/>
        <dbReference type="ChEBI" id="CHEBI:61560"/>
        <dbReference type="ChEBI" id="CHEBI:173112"/>
        <dbReference type="EC" id="2.7.7.49"/>
    </reaction>
</comment>
<evidence type="ECO:0000256" key="6">
    <source>
        <dbReference type="ARBA" id="ARBA00022695"/>
    </source>
</evidence>
<organism evidence="16 17">
    <name type="scientific">Carnegiea gigantea</name>
    <dbReference type="NCBI Taxonomy" id="171969"/>
    <lineage>
        <taxon>Eukaryota</taxon>
        <taxon>Viridiplantae</taxon>
        <taxon>Streptophyta</taxon>
        <taxon>Embryophyta</taxon>
        <taxon>Tracheophyta</taxon>
        <taxon>Spermatophyta</taxon>
        <taxon>Magnoliopsida</taxon>
        <taxon>eudicotyledons</taxon>
        <taxon>Gunneridae</taxon>
        <taxon>Pentapetalae</taxon>
        <taxon>Caryophyllales</taxon>
        <taxon>Cactineae</taxon>
        <taxon>Cactaceae</taxon>
        <taxon>Cactoideae</taxon>
        <taxon>Echinocereeae</taxon>
        <taxon>Carnegiea</taxon>
    </lineage>
</organism>
<dbReference type="EMBL" id="JAKOGI010000036">
    <property type="protein sequence ID" value="KAJ8447644.1"/>
    <property type="molecule type" value="Genomic_DNA"/>
</dbReference>
<dbReference type="EC" id="2.7.7.49" evidence="2 13"/>
<keyword evidence="11 13" id="KW-0539">Nucleus</keyword>
<evidence type="ECO:0000256" key="4">
    <source>
        <dbReference type="ARBA" id="ARBA00022454"/>
    </source>
</evidence>
<evidence type="ECO:0000259" key="15">
    <source>
        <dbReference type="PROSITE" id="PS50878"/>
    </source>
</evidence>
<dbReference type="GO" id="GO:0003720">
    <property type="term" value="F:telomerase activity"/>
    <property type="evidence" value="ECO:0007669"/>
    <property type="project" value="InterPro"/>
</dbReference>